<evidence type="ECO:0000313" key="1">
    <source>
        <dbReference type="EMBL" id="ASP49313.1"/>
    </source>
</evidence>
<dbReference type="AlphaFoldDB" id="A0A222GCC1"/>
<sequence length="74" mass="8248">MVGLMLLTLTTGCASSSDLDKSAERHIKSGDYYQSIGQHQAAREEYSEADKDFDQAGEVFSILIDLFNHFSKDD</sequence>
<keyword evidence="2" id="KW-1185">Reference proteome</keyword>
<accession>A0A222GCC1</accession>
<proteinExistence type="predicted"/>
<name>A0A222GCC1_9GAMM</name>
<gene>
    <name evidence="1" type="ORF">B5D82_16960</name>
</gene>
<dbReference type="KEGG" id="cber:B5D82_16960"/>
<organism evidence="1 2">
    <name type="scientific">Cognaticolwellia beringensis</name>
    <dbReference type="NCBI Taxonomy" id="1967665"/>
    <lineage>
        <taxon>Bacteria</taxon>
        <taxon>Pseudomonadati</taxon>
        <taxon>Pseudomonadota</taxon>
        <taxon>Gammaproteobacteria</taxon>
        <taxon>Alteromonadales</taxon>
        <taxon>Colwelliaceae</taxon>
        <taxon>Cognaticolwellia</taxon>
    </lineage>
</organism>
<reference evidence="1 2" key="1">
    <citation type="submission" date="2017-08" db="EMBL/GenBank/DDBJ databases">
        <title>Complete genome of Colwellia sp. NB097-1, a psychrophile bacterium ioslated from Bering Sea.</title>
        <authorList>
            <person name="Chen X."/>
        </authorList>
    </citation>
    <scope>NUCLEOTIDE SEQUENCE [LARGE SCALE GENOMIC DNA]</scope>
    <source>
        <strain evidence="1 2">NB097-1</strain>
    </source>
</reference>
<dbReference type="EMBL" id="CP020465">
    <property type="protein sequence ID" value="ASP49313.1"/>
    <property type="molecule type" value="Genomic_DNA"/>
</dbReference>
<evidence type="ECO:0000313" key="2">
    <source>
        <dbReference type="Proteomes" id="UP000202259"/>
    </source>
</evidence>
<protein>
    <submittedName>
        <fullName evidence="1">Uncharacterized protein</fullName>
    </submittedName>
</protein>
<dbReference type="Proteomes" id="UP000202259">
    <property type="component" value="Chromosome"/>
</dbReference>